<dbReference type="Pfam" id="PF00135">
    <property type="entry name" value="COesterase"/>
    <property type="match status" value="1"/>
</dbReference>
<dbReference type="PANTHER" id="PTHR11559">
    <property type="entry name" value="CARBOXYLESTERASE"/>
    <property type="match status" value="1"/>
</dbReference>
<keyword evidence="2" id="KW-0719">Serine esterase</keyword>
<dbReference type="EMBL" id="VIIS01001676">
    <property type="protein sequence ID" value="KAF0294591.1"/>
    <property type="molecule type" value="Genomic_DNA"/>
</dbReference>
<dbReference type="PROSITE" id="PS00122">
    <property type="entry name" value="CARBOXYLESTERASE_B_1"/>
    <property type="match status" value="1"/>
</dbReference>
<evidence type="ECO:0000256" key="2">
    <source>
        <dbReference type="ARBA" id="ARBA00022487"/>
    </source>
</evidence>
<protein>
    <recommendedName>
        <fullName evidence="5">Carboxylic ester hydrolase</fullName>
        <ecNumber evidence="5">3.1.1.-</ecNumber>
    </recommendedName>
</protein>
<dbReference type="EC" id="3.1.1.-" evidence="5"/>
<organism evidence="7 8">
    <name type="scientific">Amphibalanus amphitrite</name>
    <name type="common">Striped barnacle</name>
    <name type="synonym">Balanus amphitrite</name>
    <dbReference type="NCBI Taxonomy" id="1232801"/>
    <lineage>
        <taxon>Eukaryota</taxon>
        <taxon>Metazoa</taxon>
        <taxon>Ecdysozoa</taxon>
        <taxon>Arthropoda</taxon>
        <taxon>Crustacea</taxon>
        <taxon>Multicrustacea</taxon>
        <taxon>Cirripedia</taxon>
        <taxon>Thoracica</taxon>
        <taxon>Thoracicalcarea</taxon>
        <taxon>Balanomorpha</taxon>
        <taxon>Balanoidea</taxon>
        <taxon>Balanidae</taxon>
        <taxon>Amphibalaninae</taxon>
        <taxon>Amphibalanus</taxon>
    </lineage>
</organism>
<evidence type="ECO:0000259" key="6">
    <source>
        <dbReference type="Pfam" id="PF00135"/>
    </source>
</evidence>
<sequence>MCVTRAICLLVLATVAAASQDARPLVTVESGSLRGLKQRSLSGRYYAAFKGIPYAEPPVGALRFEPPQLHRPWTGERDASAHGNNCLQYSMMHNFSKLGQEDCLFLNVYSPRLPESKEEKGLPVMVWVHGGGFISGSGDDDIFGVDYLLDEDVVVVTFNYRLGVFGFITTEDGFATGNLGLRDQALALQWVRDNIAAFGGDPELVTIFGESAGGASVSLLVASPLTKGLFHRAISQSGSASSCWCLAGDQHEELAVLTTGLGCPESGAAALECLRQKPADDIMKVVASVGFDAGGLALQFHPRVDADAKEPFVPDQPNRLLKSGRFNRVPWMMGSTQDEGLFVAGFLHRDSEVLARALKGDLEAWSSASFLCGEGLSSKTVNGAPLEVAEKIRDFVLSKGGNPTAALIKFFSDRFFTLGMSAELSLASELVPVYQYLVDHIGPGQMRFADMIGVEAPPLPLVSHGDDMAYLFRAALQRRPEPGSPEYALVRLFVRLWTSFAQRGYPSAPELGVEDWPIYTSQSGTYLRLNAAPALAEKFAEERVRFWESLPLKEPWNAQRWSSSKDGHDEL</sequence>
<keyword evidence="5" id="KW-0732">Signal</keyword>
<feature type="chain" id="PRO_5025708501" description="Carboxylic ester hydrolase" evidence="5">
    <location>
        <begin position="19"/>
        <end position="571"/>
    </location>
</feature>
<feature type="signal peptide" evidence="5">
    <location>
        <begin position="1"/>
        <end position="18"/>
    </location>
</feature>
<feature type="domain" description="Carboxylesterase type B" evidence="6">
    <location>
        <begin position="24"/>
        <end position="547"/>
    </location>
</feature>
<evidence type="ECO:0000256" key="3">
    <source>
        <dbReference type="ARBA" id="ARBA00022801"/>
    </source>
</evidence>
<comment type="caution">
    <text evidence="7">The sequence shown here is derived from an EMBL/GenBank/DDBJ whole genome shotgun (WGS) entry which is preliminary data.</text>
</comment>
<dbReference type="PROSITE" id="PS00941">
    <property type="entry name" value="CARBOXYLESTERASE_B_2"/>
    <property type="match status" value="1"/>
</dbReference>
<dbReference type="GO" id="GO:0052689">
    <property type="term" value="F:carboxylic ester hydrolase activity"/>
    <property type="evidence" value="ECO:0007669"/>
    <property type="project" value="UniProtKB-KW"/>
</dbReference>
<gene>
    <name evidence="7" type="primary">EST6_0</name>
    <name evidence="7" type="ORF">FJT64_007763</name>
</gene>
<evidence type="ECO:0000256" key="1">
    <source>
        <dbReference type="ARBA" id="ARBA00005964"/>
    </source>
</evidence>
<keyword evidence="8" id="KW-1185">Reference proteome</keyword>
<dbReference type="Gene3D" id="3.40.50.1820">
    <property type="entry name" value="alpha/beta hydrolase"/>
    <property type="match status" value="1"/>
</dbReference>
<dbReference type="InterPro" id="IPR019826">
    <property type="entry name" value="Carboxylesterase_B_AS"/>
</dbReference>
<proteinExistence type="inferred from homology"/>
<keyword evidence="3 5" id="KW-0378">Hydrolase</keyword>
<name>A0A6A4VYQ3_AMPAM</name>
<evidence type="ECO:0000256" key="4">
    <source>
        <dbReference type="ARBA" id="ARBA00023180"/>
    </source>
</evidence>
<evidence type="ECO:0000313" key="8">
    <source>
        <dbReference type="Proteomes" id="UP000440578"/>
    </source>
</evidence>
<accession>A0A6A4VYQ3</accession>
<reference evidence="7 8" key="1">
    <citation type="submission" date="2019-07" db="EMBL/GenBank/DDBJ databases">
        <title>Draft genome assembly of a fouling barnacle, Amphibalanus amphitrite (Darwin, 1854): The first reference genome for Thecostraca.</title>
        <authorList>
            <person name="Kim W."/>
        </authorList>
    </citation>
    <scope>NUCLEOTIDE SEQUENCE [LARGE SCALE GENOMIC DNA]</scope>
    <source>
        <strain evidence="7">SNU_AA5</strain>
        <tissue evidence="7">Soma without cirri and trophi</tissue>
    </source>
</reference>
<dbReference type="OrthoDB" id="19653at2759"/>
<dbReference type="AlphaFoldDB" id="A0A6A4VYQ3"/>
<keyword evidence="4" id="KW-0325">Glycoprotein</keyword>
<dbReference type="Proteomes" id="UP000440578">
    <property type="component" value="Unassembled WGS sequence"/>
</dbReference>
<dbReference type="InterPro" id="IPR050309">
    <property type="entry name" value="Type-B_Carboxylest/Lipase"/>
</dbReference>
<comment type="similarity">
    <text evidence="1 5">Belongs to the type-B carboxylesterase/lipase family.</text>
</comment>
<dbReference type="InterPro" id="IPR019819">
    <property type="entry name" value="Carboxylesterase_B_CS"/>
</dbReference>
<dbReference type="SUPFAM" id="SSF53474">
    <property type="entry name" value="alpha/beta-Hydrolases"/>
    <property type="match status" value="1"/>
</dbReference>
<evidence type="ECO:0000256" key="5">
    <source>
        <dbReference type="RuleBase" id="RU361235"/>
    </source>
</evidence>
<dbReference type="InterPro" id="IPR002018">
    <property type="entry name" value="CarbesteraseB"/>
</dbReference>
<dbReference type="InterPro" id="IPR029058">
    <property type="entry name" value="AB_hydrolase_fold"/>
</dbReference>
<evidence type="ECO:0000313" key="7">
    <source>
        <dbReference type="EMBL" id="KAF0294591.1"/>
    </source>
</evidence>